<dbReference type="GO" id="GO:0005737">
    <property type="term" value="C:cytoplasm"/>
    <property type="evidence" value="ECO:0007669"/>
    <property type="project" value="UniProtKB-SubCell"/>
</dbReference>
<dbReference type="InterPro" id="IPR029063">
    <property type="entry name" value="SAM-dependent_MTases_sf"/>
</dbReference>
<organism evidence="8 9">
    <name type="scientific">Tolypocladium paradoxum</name>
    <dbReference type="NCBI Taxonomy" id="94208"/>
    <lineage>
        <taxon>Eukaryota</taxon>
        <taxon>Fungi</taxon>
        <taxon>Dikarya</taxon>
        <taxon>Ascomycota</taxon>
        <taxon>Pezizomycotina</taxon>
        <taxon>Sordariomycetes</taxon>
        <taxon>Hypocreomycetidae</taxon>
        <taxon>Hypocreales</taxon>
        <taxon>Ophiocordycipitaceae</taxon>
        <taxon>Tolypocladium</taxon>
    </lineage>
</organism>
<dbReference type="GO" id="GO:0004719">
    <property type="term" value="F:protein-L-isoaspartate (D-aspartate) O-methyltransferase activity"/>
    <property type="evidence" value="ECO:0007669"/>
    <property type="project" value="UniProtKB-EC"/>
</dbReference>
<evidence type="ECO:0000313" key="9">
    <source>
        <dbReference type="Proteomes" id="UP000237481"/>
    </source>
</evidence>
<dbReference type="CDD" id="cd02440">
    <property type="entry name" value="AdoMet_MTases"/>
    <property type="match status" value="1"/>
</dbReference>
<evidence type="ECO:0000256" key="2">
    <source>
        <dbReference type="ARBA" id="ARBA00005369"/>
    </source>
</evidence>
<dbReference type="PANTHER" id="PTHR11579:SF0">
    <property type="entry name" value="PROTEIN-L-ISOASPARTATE(D-ASPARTATE) O-METHYLTRANSFERASE"/>
    <property type="match status" value="1"/>
</dbReference>
<protein>
    <recommendedName>
        <fullName evidence="3">protein-L-isoaspartate(D-aspartate) O-methyltransferase</fullName>
        <ecNumber evidence="3">2.1.1.77</ecNumber>
    </recommendedName>
</protein>
<dbReference type="Gene3D" id="3.40.50.150">
    <property type="entry name" value="Vaccinia Virus protein VP39"/>
    <property type="match status" value="1"/>
</dbReference>
<keyword evidence="4" id="KW-0963">Cytoplasm</keyword>
<keyword evidence="5" id="KW-0489">Methyltransferase</keyword>
<gene>
    <name evidence="8" type="ORF">TPAR_03077</name>
</gene>
<evidence type="ECO:0000256" key="5">
    <source>
        <dbReference type="ARBA" id="ARBA00022603"/>
    </source>
</evidence>
<comment type="caution">
    <text evidence="8">The sequence shown here is derived from an EMBL/GenBank/DDBJ whole genome shotgun (WGS) entry which is preliminary data.</text>
</comment>
<dbReference type="EMBL" id="PKSG01000304">
    <property type="protein sequence ID" value="POR36722.1"/>
    <property type="molecule type" value="Genomic_DNA"/>
</dbReference>
<dbReference type="Proteomes" id="UP000237481">
    <property type="component" value="Unassembled WGS sequence"/>
</dbReference>
<dbReference type="PANTHER" id="PTHR11579">
    <property type="entry name" value="PROTEIN-L-ISOASPARTATE O-METHYLTRANSFERASE"/>
    <property type="match status" value="1"/>
</dbReference>
<evidence type="ECO:0000313" key="8">
    <source>
        <dbReference type="EMBL" id="POR36722.1"/>
    </source>
</evidence>
<evidence type="ECO:0000256" key="1">
    <source>
        <dbReference type="ARBA" id="ARBA00004496"/>
    </source>
</evidence>
<dbReference type="OrthoDB" id="73890at2759"/>
<evidence type="ECO:0000256" key="6">
    <source>
        <dbReference type="ARBA" id="ARBA00022679"/>
    </source>
</evidence>
<comment type="subcellular location">
    <subcellularLocation>
        <location evidence="1">Cytoplasm</location>
    </subcellularLocation>
</comment>
<dbReference type="Pfam" id="PF01135">
    <property type="entry name" value="PCMT"/>
    <property type="match status" value="1"/>
</dbReference>
<comment type="similarity">
    <text evidence="2">Belongs to the methyltransferase superfamily. L-isoaspartyl/D-aspartyl protein methyltransferase family.</text>
</comment>
<dbReference type="AlphaFoldDB" id="A0A2S4L2R7"/>
<dbReference type="SUPFAM" id="SSF53335">
    <property type="entry name" value="S-adenosyl-L-methionine-dependent methyltransferases"/>
    <property type="match status" value="1"/>
</dbReference>
<dbReference type="EC" id="2.1.1.77" evidence="3"/>
<proteinExistence type="inferred from homology"/>
<dbReference type="STRING" id="94208.A0A2S4L2R7"/>
<keyword evidence="7" id="KW-0949">S-adenosyl-L-methionine</keyword>
<reference evidence="8 9" key="1">
    <citation type="submission" date="2018-01" db="EMBL/GenBank/DDBJ databases">
        <title>Harnessing the power of phylogenomics to disentangle the directionality and signatures of interkingdom host jumping in the parasitic fungal genus Tolypocladium.</title>
        <authorList>
            <person name="Quandt C.A."/>
            <person name="Patterson W."/>
            <person name="Spatafora J.W."/>
        </authorList>
    </citation>
    <scope>NUCLEOTIDE SEQUENCE [LARGE SCALE GENOMIC DNA]</scope>
    <source>
        <strain evidence="8 9">NRBC 100945</strain>
    </source>
</reference>
<keyword evidence="9" id="KW-1185">Reference proteome</keyword>
<sequence>MERWSGTEIGPAHLRHVGVSDRDAAPHHHHPGGDLDVLHLTPSSKPPWIATDAALPMTLLDACAHVDYCWPRTLTYGPRGTKLAPSSRALRAIAPISRLLSHPSRHHTRAFTTHATAPHAAITMAWRCSGASNAALVDNLWRHGLISDPAVKSAFERVDRAHYAPVSPYDDSPQAIGHAATISAPHMHASAVQHVLPFLLPSARSPAPRALDVGSGSGYLTHVMAELVGERGLAVGLEHIPELRDLGEVNIRKSEGGQMLLEDGRVRFRVGDGRLGLVEEARRGEEDGGTGWDVIHVGASAKEVHPQLLDQLKSPGCIFIPVDDDEDGYSQHIWRIEKDAAGNITKECLFGVRYVPLTDPPGRH</sequence>
<dbReference type="InterPro" id="IPR000682">
    <property type="entry name" value="PCMT"/>
</dbReference>
<evidence type="ECO:0000256" key="7">
    <source>
        <dbReference type="ARBA" id="ARBA00022691"/>
    </source>
</evidence>
<evidence type="ECO:0000256" key="3">
    <source>
        <dbReference type="ARBA" id="ARBA00011890"/>
    </source>
</evidence>
<name>A0A2S4L2R7_9HYPO</name>
<dbReference type="GO" id="GO:0032259">
    <property type="term" value="P:methylation"/>
    <property type="evidence" value="ECO:0007669"/>
    <property type="project" value="UniProtKB-KW"/>
</dbReference>
<evidence type="ECO:0000256" key="4">
    <source>
        <dbReference type="ARBA" id="ARBA00022490"/>
    </source>
</evidence>
<keyword evidence="6" id="KW-0808">Transferase</keyword>
<accession>A0A2S4L2R7</accession>